<organism evidence="1 2">
    <name type="scientific">Entomophthora muscae</name>
    <dbReference type="NCBI Taxonomy" id="34485"/>
    <lineage>
        <taxon>Eukaryota</taxon>
        <taxon>Fungi</taxon>
        <taxon>Fungi incertae sedis</taxon>
        <taxon>Zoopagomycota</taxon>
        <taxon>Entomophthoromycotina</taxon>
        <taxon>Entomophthoromycetes</taxon>
        <taxon>Entomophthorales</taxon>
        <taxon>Entomophthoraceae</taxon>
        <taxon>Entomophthora</taxon>
    </lineage>
</organism>
<evidence type="ECO:0000313" key="2">
    <source>
        <dbReference type="Proteomes" id="UP001165960"/>
    </source>
</evidence>
<dbReference type="EMBL" id="QTSX02002356">
    <property type="protein sequence ID" value="KAJ9075878.1"/>
    <property type="molecule type" value="Genomic_DNA"/>
</dbReference>
<comment type="caution">
    <text evidence="1">The sequence shown here is derived from an EMBL/GenBank/DDBJ whole genome shotgun (WGS) entry which is preliminary data.</text>
</comment>
<protein>
    <submittedName>
        <fullName evidence="1">Methionyl-tRNA synthetase</fullName>
        <ecNumber evidence="1">6.1.1.10</ecNumber>
    </submittedName>
</protein>
<evidence type="ECO:0000313" key="1">
    <source>
        <dbReference type="EMBL" id="KAJ9075878.1"/>
    </source>
</evidence>
<proteinExistence type="predicted"/>
<name>A0ACC2TMI5_9FUNG</name>
<keyword evidence="2" id="KW-1185">Reference proteome</keyword>
<dbReference type="Proteomes" id="UP001165960">
    <property type="component" value="Unassembled WGS sequence"/>
</dbReference>
<dbReference type="EC" id="6.1.1.10" evidence="1"/>
<gene>
    <name evidence="1" type="primary">MSM1_2</name>
    <name evidence="1" type="ORF">DSO57_1031473</name>
</gene>
<keyword evidence="1" id="KW-0436">Ligase</keyword>
<sequence>MSLRLVNLKTKIIQCHSKGFKSFHTSFSSPSSKFHNSLLPATKLRYNIEDFSISSTAFRINNDAFLPGMFPRLFTTFSQTFNSESNTFYATTPIYYVNAAPHLGHLYSSIIVDTLVRFNRHLKGRDSLMATGTDEHGLKVHQAALASGETPLAFCDRVSDKFRHLAKAANVSAENMVFIRTSSAQHASAVKSLWEKLVSKGLIYRDQYEGWYATSDEAFYSPEEVSEITNSSGISEHIASATGSKVHWTSEPTYRFRLSKFSAPLLEWLEKNPDAIQPETRKNEVIRYLEDGLEDLSVSRPISRVPWGLPVPGDDSQVIYVWVDALCNYLTAAGYPETQTLSQFYPADVHVVGKDILRFHAVYWPAILMGAGLPLPHQILAHGHWTSEGAKMSKSKGNGVEPLGLLEKYGIDTVRYYLLRDGGNTSDDHDFSELELQVKYKKELMGTIGNLASRLTSKALNPSLTAPTYLPDKLHPSSLKTYQSMEEQTLQFVKYLETYQFGKALDEIMNTLFQVNQYLQEQEPWKQAPRGDGEDKALCAEVLGLSLDSLRIAGILLQPIIPTKASVLLSQLNIDVDERSLPFAYPCLGWKHSKQKYHPDSGFPLLSPPISGGLFPKLCS</sequence>
<accession>A0ACC2TMI5</accession>
<reference evidence="1" key="1">
    <citation type="submission" date="2022-04" db="EMBL/GenBank/DDBJ databases">
        <title>Genome of the entomopathogenic fungus Entomophthora muscae.</title>
        <authorList>
            <person name="Elya C."/>
            <person name="Lovett B.R."/>
            <person name="Lee E."/>
            <person name="Macias A.M."/>
            <person name="Hajek A.E."/>
            <person name="De Bivort B.L."/>
            <person name="Kasson M.T."/>
            <person name="De Fine Licht H.H."/>
            <person name="Stajich J.E."/>
        </authorList>
    </citation>
    <scope>NUCLEOTIDE SEQUENCE</scope>
    <source>
        <strain evidence="1">Berkeley</strain>
    </source>
</reference>